<dbReference type="SUPFAM" id="SSF55136">
    <property type="entry name" value="Probable bacterial effector-binding domain"/>
    <property type="match status" value="1"/>
</dbReference>
<dbReference type="AlphaFoldDB" id="A0A0U1NS13"/>
<dbReference type="RefSeq" id="WP_176699632.1">
    <property type="nucleotide sequence ID" value="NZ_CVRB01000001.1"/>
</dbReference>
<reference evidence="3" key="1">
    <citation type="submission" date="2015-05" db="EMBL/GenBank/DDBJ databases">
        <authorList>
            <person name="Urmite Genomes"/>
        </authorList>
    </citation>
    <scope>NUCLEOTIDE SEQUENCE [LARGE SCALE GENOMIC DNA]</scope>
    <source>
        <strain evidence="3">LF1</strain>
    </source>
</reference>
<proteinExistence type="predicted"/>
<dbReference type="InterPro" id="IPR029441">
    <property type="entry name" value="Cass2"/>
</dbReference>
<dbReference type="EMBL" id="CVRB01000001">
    <property type="protein sequence ID" value="CRK80841.1"/>
    <property type="molecule type" value="Genomic_DNA"/>
</dbReference>
<name>A0A0U1NS13_9BACI</name>
<dbReference type="InterPro" id="IPR053182">
    <property type="entry name" value="YobU-like_regulator"/>
</dbReference>
<dbReference type="SMART" id="SM00871">
    <property type="entry name" value="AraC_E_bind"/>
    <property type="match status" value="1"/>
</dbReference>
<evidence type="ECO:0000259" key="1">
    <source>
        <dbReference type="SMART" id="SM00871"/>
    </source>
</evidence>
<feature type="domain" description="AraC effector-binding" evidence="1">
    <location>
        <begin position="1"/>
        <end position="152"/>
    </location>
</feature>
<gene>
    <name evidence="2" type="ORF">BN000_00730</name>
</gene>
<dbReference type="InterPro" id="IPR010499">
    <property type="entry name" value="AraC_E-bd"/>
</dbReference>
<dbReference type="InterPro" id="IPR011256">
    <property type="entry name" value="Reg_factor_effector_dom_sf"/>
</dbReference>
<evidence type="ECO:0000313" key="2">
    <source>
        <dbReference type="EMBL" id="CRK80841.1"/>
    </source>
</evidence>
<dbReference type="STRING" id="1499688.BN000_00730"/>
<dbReference type="PANTHER" id="PTHR36444:SF3">
    <property type="entry name" value="TRANSCRIPTIONAL ACTIVATOR, PUTATIVE-RELATED"/>
    <property type="match status" value="1"/>
</dbReference>
<dbReference type="Proteomes" id="UP000199087">
    <property type="component" value="Unassembled WGS sequence"/>
</dbReference>
<sequence>MKYRIEQFDEFSIIGIKYCVKTKNAFNEVPEIWAEAKEKGIFEQLWQIRKTAHKIRGILGVCANGDFGKNEEFDYILAIVSEQSASGEMIKMDFPESSWAVFEVQEPEGIQQIWERLMDWISSSDYELANLPAIECYLPIEENKNELWVPIHKKTTI</sequence>
<protein>
    <submittedName>
        <fullName evidence="2">Transcriptional activator, AraC family</fullName>
    </submittedName>
</protein>
<dbReference type="Gene3D" id="3.20.80.10">
    <property type="entry name" value="Regulatory factor, effector binding domain"/>
    <property type="match status" value="1"/>
</dbReference>
<evidence type="ECO:0000313" key="3">
    <source>
        <dbReference type="Proteomes" id="UP000199087"/>
    </source>
</evidence>
<dbReference type="Pfam" id="PF14526">
    <property type="entry name" value="Cass2"/>
    <property type="match status" value="1"/>
</dbReference>
<keyword evidence="3" id="KW-1185">Reference proteome</keyword>
<accession>A0A0U1NS13</accession>
<organism evidence="2 3">
    <name type="scientific">Neobacillus massiliamazoniensis</name>
    <dbReference type="NCBI Taxonomy" id="1499688"/>
    <lineage>
        <taxon>Bacteria</taxon>
        <taxon>Bacillati</taxon>
        <taxon>Bacillota</taxon>
        <taxon>Bacilli</taxon>
        <taxon>Bacillales</taxon>
        <taxon>Bacillaceae</taxon>
        <taxon>Neobacillus</taxon>
    </lineage>
</organism>
<dbReference type="PANTHER" id="PTHR36444">
    <property type="entry name" value="TRANSCRIPTIONAL REGULATOR PROTEIN YOBU-RELATED"/>
    <property type="match status" value="1"/>
</dbReference>